<dbReference type="STRING" id="614.XJ20_11010"/>
<evidence type="ECO:0000256" key="1">
    <source>
        <dbReference type="ARBA" id="ARBA00001946"/>
    </source>
</evidence>
<proteinExistence type="predicted"/>
<reference evidence="13 15" key="2">
    <citation type="submission" date="2021-01" db="EMBL/GenBank/DDBJ databases">
        <title>FDA dAtabase for Regulatory Grade micrObial Sequences (FDA-ARGOS): Supporting development and validation of Infectious Disease Dx tests.</title>
        <authorList>
            <person name="Blissenbach B."/>
            <person name="Krut O."/>
            <person name="Tallon L."/>
            <person name="Sadzewicz L."/>
            <person name="Zhao X."/>
            <person name="Boylan J."/>
            <person name="Ott S."/>
            <person name="Bowen H."/>
            <person name="Vavikolanu K."/>
            <person name="Mehta A."/>
            <person name="Aluvathingal J."/>
            <person name="Nadendla S."/>
            <person name="Yan Y."/>
            <person name="Sichtig H."/>
        </authorList>
    </citation>
    <scope>NUCLEOTIDE SEQUENCE [LARGE SCALE GENOMIC DNA]</scope>
    <source>
        <strain evidence="13 15">FDAARGOS_1081</strain>
    </source>
</reference>
<accession>A0A515CV13</accession>
<dbReference type="FunFam" id="3.30.70.270:FF:000001">
    <property type="entry name" value="Diguanylate cyclase domain protein"/>
    <property type="match status" value="1"/>
</dbReference>
<keyword evidence="7 10" id="KW-1133">Transmembrane helix</keyword>
<feature type="transmembrane region" description="Helical" evidence="10">
    <location>
        <begin position="89"/>
        <end position="108"/>
    </location>
</feature>
<feature type="transmembrane region" description="Helical" evidence="10">
    <location>
        <begin position="279"/>
        <end position="298"/>
    </location>
</feature>
<reference evidence="12 14" key="1">
    <citation type="submission" date="2018-11" db="EMBL/GenBank/DDBJ databases">
        <title>The first complete genome of Serratia liquefaciens isolated from metalophyte plant revel distinctness adaptive mechanisms in an extreme habitat.</title>
        <authorList>
            <person name="Caneschi W.L."/>
            <person name="Sanchez A.B."/>
            <person name="Felestrino E.B."/>
            <person name="Assis R.A.B."/>
            <person name="Lemes C.G.C."/>
            <person name="Cordeiro I.F."/>
            <person name="Fonseca N.P."/>
            <person name="Villa M."/>
            <person name="Vieira I.T."/>
            <person name="Moraes L.A."/>
            <person name="Kamino L.H.Y."/>
            <person name="do Carmo F."/>
            <person name="Garcia C.M."/>
            <person name="Almeida N.F."/>
            <person name="Silva R.S."/>
            <person name="Ferro J.A."/>
            <person name="Ferro M.I.T."/>
            <person name="Varani A.M."/>
            <person name="Ferreira R.M."/>
            <person name="dos Santos V.L."/>
            <person name="Silva U.C."/>
            <person name="Setubal J.C."/>
            <person name="Moreira L.M."/>
        </authorList>
    </citation>
    <scope>NUCLEOTIDE SEQUENCE [LARGE SCALE GENOMIC DNA]</scope>
    <source>
        <strain evidence="12 14">FG3</strain>
    </source>
</reference>
<feature type="transmembrane region" description="Helical" evidence="10">
    <location>
        <begin position="120"/>
        <end position="144"/>
    </location>
</feature>
<keyword evidence="5" id="KW-1003">Cell membrane</keyword>
<evidence type="ECO:0000256" key="6">
    <source>
        <dbReference type="ARBA" id="ARBA00022692"/>
    </source>
</evidence>
<dbReference type="EMBL" id="CP068148">
    <property type="protein sequence ID" value="QQU57523.1"/>
    <property type="molecule type" value="Genomic_DNA"/>
</dbReference>
<evidence type="ECO:0000256" key="10">
    <source>
        <dbReference type="SAM" id="Phobius"/>
    </source>
</evidence>
<evidence type="ECO:0000259" key="11">
    <source>
        <dbReference type="PROSITE" id="PS50887"/>
    </source>
</evidence>
<dbReference type="CDD" id="cd01949">
    <property type="entry name" value="GGDEF"/>
    <property type="match status" value="1"/>
</dbReference>
<dbReference type="PROSITE" id="PS50887">
    <property type="entry name" value="GGDEF"/>
    <property type="match status" value="1"/>
</dbReference>
<evidence type="ECO:0000313" key="15">
    <source>
        <dbReference type="Proteomes" id="UP000595237"/>
    </source>
</evidence>
<dbReference type="NCBIfam" id="TIGR00254">
    <property type="entry name" value="GGDEF"/>
    <property type="match status" value="1"/>
</dbReference>
<feature type="transmembrane region" description="Helical" evidence="10">
    <location>
        <begin position="203"/>
        <end position="224"/>
    </location>
</feature>
<evidence type="ECO:0000313" key="12">
    <source>
        <dbReference type="EMBL" id="QDL32006.1"/>
    </source>
</evidence>
<evidence type="ECO:0000256" key="7">
    <source>
        <dbReference type="ARBA" id="ARBA00022989"/>
    </source>
</evidence>
<evidence type="ECO:0000256" key="5">
    <source>
        <dbReference type="ARBA" id="ARBA00022475"/>
    </source>
</evidence>
<dbReference type="EC" id="2.7.7.65" evidence="4"/>
<comment type="subcellular location">
    <subcellularLocation>
        <location evidence="2">Cell membrane</location>
        <topology evidence="2">Multi-pass membrane protein</topology>
    </subcellularLocation>
</comment>
<feature type="transmembrane region" description="Helical" evidence="10">
    <location>
        <begin position="164"/>
        <end position="182"/>
    </location>
</feature>
<evidence type="ECO:0000313" key="14">
    <source>
        <dbReference type="Proteomes" id="UP000317572"/>
    </source>
</evidence>
<dbReference type="GO" id="GO:0052621">
    <property type="term" value="F:diguanylate cyclase activity"/>
    <property type="evidence" value="ECO:0007669"/>
    <property type="project" value="UniProtKB-EC"/>
</dbReference>
<dbReference type="AlphaFoldDB" id="A0A515CV13"/>
<dbReference type="InterPro" id="IPR050469">
    <property type="entry name" value="Diguanylate_Cyclase"/>
</dbReference>
<gene>
    <name evidence="12" type="ORF">EGO53_09485</name>
    <name evidence="13" type="ORF">I6I38_11295</name>
</gene>
<feature type="domain" description="GGDEF" evidence="11">
    <location>
        <begin position="337"/>
        <end position="472"/>
    </location>
</feature>
<dbReference type="Proteomes" id="UP000595237">
    <property type="component" value="Chromosome"/>
</dbReference>
<evidence type="ECO:0000256" key="4">
    <source>
        <dbReference type="ARBA" id="ARBA00012528"/>
    </source>
</evidence>
<name>A0A515CV13_SERLI</name>
<dbReference type="Pfam" id="PF00990">
    <property type="entry name" value="GGDEF"/>
    <property type="match status" value="1"/>
</dbReference>
<dbReference type="PANTHER" id="PTHR45138">
    <property type="entry name" value="REGULATORY COMPONENTS OF SENSORY TRANSDUCTION SYSTEM"/>
    <property type="match status" value="1"/>
</dbReference>
<dbReference type="SUPFAM" id="SSF55073">
    <property type="entry name" value="Nucleotide cyclase"/>
    <property type="match status" value="1"/>
</dbReference>
<keyword evidence="8 10" id="KW-0472">Membrane</keyword>
<protein>
    <recommendedName>
        <fullName evidence="4">diguanylate cyclase</fullName>
        <ecNumber evidence="4">2.7.7.65</ecNumber>
    </recommendedName>
</protein>
<dbReference type="Gene3D" id="3.30.70.270">
    <property type="match status" value="1"/>
</dbReference>
<evidence type="ECO:0000256" key="9">
    <source>
        <dbReference type="ARBA" id="ARBA00034247"/>
    </source>
</evidence>
<dbReference type="Pfam" id="PF05231">
    <property type="entry name" value="MASE1"/>
    <property type="match status" value="1"/>
</dbReference>
<dbReference type="InterPro" id="IPR007895">
    <property type="entry name" value="MASE1"/>
</dbReference>
<comment type="pathway">
    <text evidence="3">Purine metabolism; 3',5'-cyclic di-GMP biosynthesis.</text>
</comment>
<dbReference type="GO" id="GO:1902201">
    <property type="term" value="P:negative regulation of bacterial-type flagellum-dependent cell motility"/>
    <property type="evidence" value="ECO:0007669"/>
    <property type="project" value="TreeGrafter"/>
</dbReference>
<evidence type="ECO:0000256" key="8">
    <source>
        <dbReference type="ARBA" id="ARBA00023136"/>
    </source>
</evidence>
<dbReference type="GO" id="GO:0043709">
    <property type="term" value="P:cell adhesion involved in single-species biofilm formation"/>
    <property type="evidence" value="ECO:0007669"/>
    <property type="project" value="TreeGrafter"/>
</dbReference>
<evidence type="ECO:0000256" key="2">
    <source>
        <dbReference type="ARBA" id="ARBA00004651"/>
    </source>
</evidence>
<organism evidence="12 14">
    <name type="scientific">Serratia liquefaciens</name>
    <dbReference type="NCBI Taxonomy" id="614"/>
    <lineage>
        <taxon>Bacteria</taxon>
        <taxon>Pseudomonadati</taxon>
        <taxon>Pseudomonadota</taxon>
        <taxon>Gammaproteobacteria</taxon>
        <taxon>Enterobacterales</taxon>
        <taxon>Yersiniaceae</taxon>
        <taxon>Serratia</taxon>
    </lineage>
</organism>
<dbReference type="EMBL" id="CP033893">
    <property type="protein sequence ID" value="QDL32006.1"/>
    <property type="molecule type" value="Genomic_DNA"/>
</dbReference>
<dbReference type="InterPro" id="IPR043128">
    <property type="entry name" value="Rev_trsase/Diguanyl_cyclase"/>
</dbReference>
<dbReference type="RefSeq" id="WP_048758821.1">
    <property type="nucleotide sequence ID" value="NZ_CADDTP010000009.1"/>
</dbReference>
<dbReference type="InterPro" id="IPR000160">
    <property type="entry name" value="GGDEF_dom"/>
</dbReference>
<evidence type="ECO:0000313" key="13">
    <source>
        <dbReference type="EMBL" id="QQU57523.1"/>
    </source>
</evidence>
<keyword evidence="6 10" id="KW-0812">Transmembrane</keyword>
<evidence type="ECO:0000256" key="3">
    <source>
        <dbReference type="ARBA" id="ARBA00004665"/>
    </source>
</evidence>
<dbReference type="InterPro" id="IPR029787">
    <property type="entry name" value="Nucleotide_cyclase"/>
</dbReference>
<sequence>MHTTELPGATKLQHALIVFLLVFGLCLFGIVSRPTGLLSSFWPANAVLLALLVRYPALASPWGWLMAILGYMAADLITGSTVVKAALLNGANITGVAVGFFLFMRLSPQVRTLERTSSSIFLFAICLTSATATGLVGAGASVLLFDRQFLPAMALWLSSEFTHYITLMPFILTFPTDWKGYLHSLNQAVFRRSQWYSICRKMAVLILLLVACICSVLIGGPGAVIFPMPILLWLAMTFSLFSTMIAVLAYVLWCHFAIDMGLIATNLDMKLLQNTVSMRLGVALLALGPIAVASMNYARNALLRRLEHVANHDALTHVLTRSAFMQRGTKLVSQKGEHVCIMMLDIDYFKSINDRFGHAGGDAALLSFTRAITADLRDQDLFGRMGGEEFAIVAPIAQQQDALSLAERLRRRVEIESITMPAGTSLQITVSIGMVTCIGGSGQNLDNLLKIADLAVYKAKNSGRNRVATPELLSRAYTDL</sequence>
<comment type="cofactor">
    <cofactor evidence="1">
        <name>Mg(2+)</name>
        <dbReference type="ChEBI" id="CHEBI:18420"/>
    </cofactor>
</comment>
<dbReference type="GO" id="GO:0005886">
    <property type="term" value="C:plasma membrane"/>
    <property type="evidence" value="ECO:0007669"/>
    <property type="project" value="UniProtKB-SubCell"/>
</dbReference>
<dbReference type="Proteomes" id="UP000317572">
    <property type="component" value="Chromosome"/>
</dbReference>
<feature type="transmembrane region" description="Helical" evidence="10">
    <location>
        <begin position="12"/>
        <end position="31"/>
    </location>
</feature>
<dbReference type="SMART" id="SM00267">
    <property type="entry name" value="GGDEF"/>
    <property type="match status" value="1"/>
</dbReference>
<dbReference type="PANTHER" id="PTHR45138:SF9">
    <property type="entry name" value="DIGUANYLATE CYCLASE DGCM-RELATED"/>
    <property type="match status" value="1"/>
</dbReference>
<feature type="transmembrane region" description="Helical" evidence="10">
    <location>
        <begin position="230"/>
        <end position="258"/>
    </location>
</feature>
<comment type="catalytic activity">
    <reaction evidence="9">
        <text>2 GTP = 3',3'-c-di-GMP + 2 diphosphate</text>
        <dbReference type="Rhea" id="RHEA:24898"/>
        <dbReference type="ChEBI" id="CHEBI:33019"/>
        <dbReference type="ChEBI" id="CHEBI:37565"/>
        <dbReference type="ChEBI" id="CHEBI:58805"/>
        <dbReference type="EC" id="2.7.7.65"/>
    </reaction>
</comment>
<keyword evidence="15" id="KW-1185">Reference proteome</keyword>
<feature type="transmembrane region" description="Helical" evidence="10">
    <location>
        <begin position="37"/>
        <end position="55"/>
    </location>
</feature>